<organism evidence="2">
    <name type="scientific">Coccidioides posadasii (strain RMSCC 757 / Silveira)</name>
    <name type="common">Valley fever fungus</name>
    <dbReference type="NCBI Taxonomy" id="443226"/>
    <lineage>
        <taxon>Eukaryota</taxon>
        <taxon>Fungi</taxon>
        <taxon>Dikarya</taxon>
        <taxon>Ascomycota</taxon>
        <taxon>Pezizomycotina</taxon>
        <taxon>Eurotiomycetes</taxon>
        <taxon>Eurotiomycetidae</taxon>
        <taxon>Onygenales</taxon>
        <taxon>Onygenaceae</taxon>
        <taxon>Coccidioides</taxon>
    </lineage>
</organism>
<reference evidence="2" key="1">
    <citation type="journal article" date="2010" name="Genome Res.">
        <title>Population genomic sequencing of Coccidioides fungi reveals recent hybridization and transposon control.</title>
        <authorList>
            <person name="Neafsey D.E."/>
            <person name="Barker B.M."/>
            <person name="Sharpton T.J."/>
            <person name="Stajich J.E."/>
            <person name="Park D.J."/>
            <person name="Whiston E."/>
            <person name="Hung C.-Y."/>
            <person name="McMahan C."/>
            <person name="White J."/>
            <person name="Sykes S."/>
            <person name="Heiman D."/>
            <person name="Young S."/>
            <person name="Zeng Q."/>
            <person name="Abouelleil A."/>
            <person name="Aftuck L."/>
            <person name="Bessette D."/>
            <person name="Brown A."/>
            <person name="FitzGerald M."/>
            <person name="Lui A."/>
            <person name="Macdonald J.P."/>
            <person name="Priest M."/>
            <person name="Orbach M.J."/>
            <person name="Galgiani J.N."/>
            <person name="Kirkland T.N."/>
            <person name="Cole G.T."/>
            <person name="Birren B.W."/>
            <person name="Henn M.R."/>
            <person name="Taylor J.W."/>
            <person name="Rounsley S.D."/>
        </authorList>
    </citation>
    <scope>NUCLEOTIDE SEQUENCE [LARGE SCALE GENOMIC DNA]</scope>
    <source>
        <strain evidence="2">RMSCC 757 / Silveira</strain>
    </source>
</reference>
<gene>
    <name evidence="1" type="ORF">CPSG_05038</name>
</gene>
<dbReference type="AlphaFoldDB" id="E9D608"/>
<dbReference type="HOGENOM" id="CLU_3032224_0_0_1"/>
<protein>
    <submittedName>
        <fullName evidence="1">Uncharacterized protein</fullName>
    </submittedName>
</protein>
<proteinExistence type="predicted"/>
<keyword evidence="2" id="KW-1185">Reference proteome</keyword>
<evidence type="ECO:0000313" key="2">
    <source>
        <dbReference type="Proteomes" id="UP000002497"/>
    </source>
</evidence>
<evidence type="ECO:0000313" key="1">
    <source>
        <dbReference type="EMBL" id="EFW18352.1"/>
    </source>
</evidence>
<accession>E9D608</accession>
<reference evidence="2" key="2">
    <citation type="submission" date="2010-03" db="EMBL/GenBank/DDBJ databases">
        <title>The genome sequence of Coccidioides posadasii strain Silveira.</title>
        <authorList>
            <consortium name="The Broad Institute Genome Sequencing Center for Infectious Disease"/>
            <person name="Neafsey D."/>
            <person name="Orbach M."/>
            <person name="Henn M.R."/>
            <person name="Cole G.T."/>
            <person name="Galgiani J."/>
            <person name="Gardner M.J."/>
            <person name="Kirkland T.N."/>
            <person name="Taylor J.W."/>
            <person name="Young S.K."/>
            <person name="Zeng Q."/>
            <person name="Koehrsen M."/>
            <person name="Alvarado L."/>
            <person name="Berlin A."/>
            <person name="Borenstein D."/>
            <person name="Chapman S.B."/>
            <person name="Chen Z."/>
            <person name="Engels R."/>
            <person name="Freedman E."/>
            <person name="Gellesch M."/>
            <person name="Goldberg J."/>
            <person name="Griggs A."/>
            <person name="Gujja S."/>
            <person name="Heilman E."/>
            <person name="Heiman D."/>
            <person name="Howarth C."/>
            <person name="Jen D."/>
            <person name="Larson L."/>
            <person name="Mehta T."/>
            <person name="Neiman D."/>
            <person name="Park D."/>
            <person name="Pearson M."/>
            <person name="Richards J."/>
            <person name="Roberts A."/>
            <person name="Saif S."/>
            <person name="Shea T."/>
            <person name="Shenoy N."/>
            <person name="Sisk P."/>
            <person name="Stolte C."/>
            <person name="Sykes S."/>
            <person name="Walk T."/>
            <person name="White J."/>
            <person name="Yandava C."/>
            <person name="Haas B."/>
            <person name="Nusbaum C."/>
            <person name="Birren B."/>
        </authorList>
    </citation>
    <scope>NUCLEOTIDE SEQUENCE [LARGE SCALE GENOMIC DNA]</scope>
    <source>
        <strain evidence="2">RMSCC 757 / Silveira</strain>
    </source>
</reference>
<dbReference type="Proteomes" id="UP000002497">
    <property type="component" value="Unassembled WGS sequence"/>
</dbReference>
<dbReference type="EMBL" id="GL636492">
    <property type="protein sequence ID" value="EFW18352.1"/>
    <property type="molecule type" value="Genomic_DNA"/>
</dbReference>
<sequence length="55" mass="6253">MSAGFYDRAIGQKFTPETLPFHPVKGLYEPFIPPPSLHANSIEPLQPEPPFRMEE</sequence>
<name>E9D608_COCPS</name>
<dbReference type="VEuPathDB" id="FungiDB:CPSG_05038"/>